<organism evidence="1 2">
    <name type="scientific">Actinoplanes awajinensis subsp. mycoplanecinus</name>
    <dbReference type="NCBI Taxonomy" id="135947"/>
    <lineage>
        <taxon>Bacteria</taxon>
        <taxon>Bacillati</taxon>
        <taxon>Actinomycetota</taxon>
        <taxon>Actinomycetes</taxon>
        <taxon>Micromonosporales</taxon>
        <taxon>Micromonosporaceae</taxon>
        <taxon>Actinoplanes</taxon>
    </lineage>
</organism>
<reference evidence="1 2" key="1">
    <citation type="submission" date="2015-10" db="EMBL/GenBank/DDBJ databases">
        <authorList>
            <person name="Gilbert D.G."/>
        </authorList>
    </citation>
    <scope>NUCLEOTIDE SEQUENCE [LARGE SCALE GENOMIC DNA]</scope>
    <source>
        <strain evidence="1 2">NRRL B-16712</strain>
    </source>
</reference>
<comment type="caution">
    <text evidence="1">The sequence shown here is derived from an EMBL/GenBank/DDBJ whole genome shotgun (WGS) entry which is preliminary data.</text>
</comment>
<protein>
    <recommendedName>
        <fullName evidence="3">Flavin reductase</fullName>
    </recommendedName>
</protein>
<evidence type="ECO:0000313" key="2">
    <source>
        <dbReference type="Proteomes" id="UP000053244"/>
    </source>
</evidence>
<evidence type="ECO:0000313" key="1">
    <source>
        <dbReference type="EMBL" id="KUL34299.1"/>
    </source>
</evidence>
<dbReference type="EMBL" id="LLZH01000122">
    <property type="protein sequence ID" value="KUL34299.1"/>
    <property type="molecule type" value="Genomic_DNA"/>
</dbReference>
<keyword evidence="2" id="KW-1185">Reference proteome</keyword>
<name>A0A0X3UNU9_9ACTN</name>
<proteinExistence type="predicted"/>
<accession>A0A0X3UNU9</accession>
<dbReference type="OrthoDB" id="3393036at2"/>
<sequence length="78" mass="8699">MAQPTAVITQVHTPGRPSWDCVACEQVWPCDPAREAMKAEMAATPLAILMWSMLDEAVRDLPPTPATELFERFVKWTG</sequence>
<evidence type="ECO:0008006" key="3">
    <source>
        <dbReference type="Google" id="ProtNLM"/>
    </source>
</evidence>
<dbReference type="AlphaFoldDB" id="A0A0X3UNU9"/>
<gene>
    <name evidence="1" type="ORF">ADL15_16850</name>
</gene>
<dbReference type="Proteomes" id="UP000053244">
    <property type="component" value="Unassembled WGS sequence"/>
</dbReference>
<dbReference type="RefSeq" id="WP_067691330.1">
    <property type="nucleotide sequence ID" value="NZ_LLZH01000122.1"/>
</dbReference>